<evidence type="ECO:0000313" key="4">
    <source>
        <dbReference type="EMBL" id="MFD3263397.1"/>
    </source>
</evidence>
<dbReference type="Pfam" id="PF01370">
    <property type="entry name" value="Epimerase"/>
    <property type="match status" value="1"/>
</dbReference>
<comment type="similarity">
    <text evidence="2">Belongs to the NAD(P)-dependent epimerase/dehydratase family.</text>
</comment>
<sequence length="290" mass="31572">MAKLILVTGGAGFIGSSLCARLVAEGHKVISLDNYFAGTKDAHVAGVDYREGHTKDVAALVPETPDLIFHLGEYSRVEKSLLEPATVWDLNKAGSFGVLEFWRTKGCKLLYAGSSTKFGDGGLGRDQSPYAWTKATNTELVRNYGDWYGLQYAITYFYNVYGPGERAGAYGTLIEIFRQRRLAGEQLRVNAPGTQKRNFTHIDDIVEGLVLVGENGVGDDFGLGDSRAYSILEVAEMFGGEIVMGPEVAGNRMSADIDTSKTRLLGWSPTRALIDYIGQTPGAKTQPRRA</sequence>
<gene>
    <name evidence="4" type="ORF">OCL97_05365</name>
</gene>
<evidence type="ECO:0000256" key="1">
    <source>
        <dbReference type="ARBA" id="ARBA00005125"/>
    </source>
</evidence>
<evidence type="ECO:0000313" key="5">
    <source>
        <dbReference type="Proteomes" id="UP001598130"/>
    </source>
</evidence>
<dbReference type="SUPFAM" id="SSF51735">
    <property type="entry name" value="NAD(P)-binding Rossmann-fold domains"/>
    <property type="match status" value="1"/>
</dbReference>
<proteinExistence type="inferred from homology"/>
<comment type="caution">
    <text evidence="4">The sequence shown here is derived from an EMBL/GenBank/DDBJ whole genome shotgun (WGS) entry which is preliminary data.</text>
</comment>
<evidence type="ECO:0000259" key="3">
    <source>
        <dbReference type="Pfam" id="PF01370"/>
    </source>
</evidence>
<protein>
    <submittedName>
        <fullName evidence="4">NAD-dependent epimerase/dehydratase family protein</fullName>
    </submittedName>
</protein>
<dbReference type="Proteomes" id="UP001598130">
    <property type="component" value="Unassembled WGS sequence"/>
</dbReference>
<accession>A0ABW6CT68</accession>
<reference evidence="4 5" key="1">
    <citation type="submission" date="2022-09" db="EMBL/GenBank/DDBJ databases">
        <title>New species of Phenylobacterium.</title>
        <authorList>
            <person name="Mieszkin S."/>
        </authorList>
    </citation>
    <scope>NUCLEOTIDE SEQUENCE [LARGE SCALE GENOMIC DNA]</scope>
    <source>
        <strain evidence="4 5">HK31-G</strain>
    </source>
</reference>
<keyword evidence="5" id="KW-1185">Reference proteome</keyword>
<dbReference type="RefSeq" id="WP_377368284.1">
    <property type="nucleotide sequence ID" value="NZ_JAOTJD010000007.1"/>
</dbReference>
<evidence type="ECO:0000256" key="2">
    <source>
        <dbReference type="ARBA" id="ARBA00007637"/>
    </source>
</evidence>
<dbReference type="EMBL" id="JAOTJD010000007">
    <property type="protein sequence ID" value="MFD3263397.1"/>
    <property type="molecule type" value="Genomic_DNA"/>
</dbReference>
<organism evidence="4 5">
    <name type="scientific">Phenylobacterium ferrooxidans</name>
    <dbReference type="NCBI Taxonomy" id="2982689"/>
    <lineage>
        <taxon>Bacteria</taxon>
        <taxon>Pseudomonadati</taxon>
        <taxon>Pseudomonadota</taxon>
        <taxon>Alphaproteobacteria</taxon>
        <taxon>Caulobacterales</taxon>
        <taxon>Caulobacteraceae</taxon>
        <taxon>Phenylobacterium</taxon>
    </lineage>
</organism>
<dbReference type="PANTHER" id="PTHR43000">
    <property type="entry name" value="DTDP-D-GLUCOSE 4,6-DEHYDRATASE-RELATED"/>
    <property type="match status" value="1"/>
</dbReference>
<feature type="domain" description="NAD-dependent epimerase/dehydratase" evidence="3">
    <location>
        <begin position="5"/>
        <end position="220"/>
    </location>
</feature>
<dbReference type="InterPro" id="IPR001509">
    <property type="entry name" value="Epimerase_deHydtase"/>
</dbReference>
<comment type="pathway">
    <text evidence="1">Bacterial outer membrane biogenesis; LPS O-antigen biosynthesis.</text>
</comment>
<dbReference type="InterPro" id="IPR036291">
    <property type="entry name" value="NAD(P)-bd_dom_sf"/>
</dbReference>
<name>A0ABW6CT68_9CAUL</name>
<dbReference type="Gene3D" id="3.90.25.10">
    <property type="entry name" value="UDP-galactose 4-epimerase, domain 1"/>
    <property type="match status" value="1"/>
</dbReference>
<dbReference type="Gene3D" id="3.40.50.720">
    <property type="entry name" value="NAD(P)-binding Rossmann-like Domain"/>
    <property type="match status" value="1"/>
</dbReference>